<proteinExistence type="predicted"/>
<evidence type="ECO:0000256" key="1">
    <source>
        <dbReference type="SAM" id="MobiDB-lite"/>
    </source>
</evidence>
<feature type="region of interest" description="Disordered" evidence="1">
    <location>
        <begin position="37"/>
        <end position="76"/>
    </location>
</feature>
<dbReference type="Proteomes" id="UP001519460">
    <property type="component" value="Unassembled WGS sequence"/>
</dbReference>
<protein>
    <submittedName>
        <fullName evidence="2">Uncharacterized protein</fullName>
    </submittedName>
</protein>
<sequence>MWSRTSAAINTAPASLRCTRRYTRRLVGSYYCYTKKKLDRPEHRMPTPHDGMNQRDKDNDNVQTNSTSDTRRCEKQ</sequence>
<evidence type="ECO:0000313" key="2">
    <source>
        <dbReference type="EMBL" id="KAK7492390.1"/>
    </source>
</evidence>
<keyword evidence="3" id="KW-1185">Reference proteome</keyword>
<gene>
    <name evidence="2" type="ORF">BaRGS_00016263</name>
</gene>
<comment type="caution">
    <text evidence="2">The sequence shown here is derived from an EMBL/GenBank/DDBJ whole genome shotgun (WGS) entry which is preliminary data.</text>
</comment>
<evidence type="ECO:0000313" key="3">
    <source>
        <dbReference type="Proteomes" id="UP001519460"/>
    </source>
</evidence>
<accession>A0ABD0KZ71</accession>
<name>A0ABD0KZ71_9CAEN</name>
<reference evidence="2 3" key="1">
    <citation type="journal article" date="2023" name="Sci. Data">
        <title>Genome assembly of the Korean intertidal mud-creeper Batillaria attramentaria.</title>
        <authorList>
            <person name="Patra A.K."/>
            <person name="Ho P.T."/>
            <person name="Jun S."/>
            <person name="Lee S.J."/>
            <person name="Kim Y."/>
            <person name="Won Y.J."/>
        </authorList>
    </citation>
    <scope>NUCLEOTIDE SEQUENCE [LARGE SCALE GENOMIC DNA]</scope>
    <source>
        <strain evidence="2">Wonlab-2016</strain>
    </source>
</reference>
<dbReference type="AlphaFoldDB" id="A0ABD0KZ71"/>
<dbReference type="EMBL" id="JACVVK020000103">
    <property type="protein sequence ID" value="KAK7492390.1"/>
    <property type="molecule type" value="Genomic_DNA"/>
</dbReference>
<feature type="compositionally biased region" description="Basic and acidic residues" evidence="1">
    <location>
        <begin position="39"/>
        <end position="60"/>
    </location>
</feature>
<organism evidence="2 3">
    <name type="scientific">Batillaria attramentaria</name>
    <dbReference type="NCBI Taxonomy" id="370345"/>
    <lineage>
        <taxon>Eukaryota</taxon>
        <taxon>Metazoa</taxon>
        <taxon>Spiralia</taxon>
        <taxon>Lophotrochozoa</taxon>
        <taxon>Mollusca</taxon>
        <taxon>Gastropoda</taxon>
        <taxon>Caenogastropoda</taxon>
        <taxon>Sorbeoconcha</taxon>
        <taxon>Cerithioidea</taxon>
        <taxon>Batillariidae</taxon>
        <taxon>Batillaria</taxon>
    </lineage>
</organism>